<dbReference type="EMBL" id="PYGD01000004">
    <property type="protein sequence ID" value="PSK92221.1"/>
    <property type="molecule type" value="Genomic_DNA"/>
</dbReference>
<keyword evidence="1" id="KW-0175">Coiled coil</keyword>
<dbReference type="InterPro" id="IPR027417">
    <property type="entry name" value="P-loop_NTPase"/>
</dbReference>
<organism evidence="2 3">
    <name type="scientific">Taibaiella chishuiensis</name>
    <dbReference type="NCBI Taxonomy" id="1434707"/>
    <lineage>
        <taxon>Bacteria</taxon>
        <taxon>Pseudomonadati</taxon>
        <taxon>Bacteroidota</taxon>
        <taxon>Chitinophagia</taxon>
        <taxon>Chitinophagales</taxon>
        <taxon>Chitinophagaceae</taxon>
        <taxon>Taibaiella</taxon>
    </lineage>
</organism>
<evidence type="ECO:0000256" key="1">
    <source>
        <dbReference type="SAM" id="Coils"/>
    </source>
</evidence>
<dbReference type="RefSeq" id="WP_106523281.1">
    <property type="nucleotide sequence ID" value="NZ_PYGD01000004.1"/>
</dbReference>
<dbReference type="AlphaFoldDB" id="A0A2P8D4S0"/>
<accession>A0A2P8D4S0</accession>
<dbReference type="Proteomes" id="UP000240572">
    <property type="component" value="Unassembled WGS sequence"/>
</dbReference>
<dbReference type="OrthoDB" id="6397230at2"/>
<evidence type="ECO:0000313" key="3">
    <source>
        <dbReference type="Proteomes" id="UP000240572"/>
    </source>
</evidence>
<keyword evidence="3" id="KW-1185">Reference proteome</keyword>
<feature type="coiled-coil region" evidence="1">
    <location>
        <begin position="422"/>
        <end position="449"/>
    </location>
</feature>
<reference evidence="2 3" key="1">
    <citation type="submission" date="2018-03" db="EMBL/GenBank/DDBJ databases">
        <title>Genomic Encyclopedia of Type Strains, Phase III (KMG-III): the genomes of soil and plant-associated and newly described type strains.</title>
        <authorList>
            <person name="Whitman W."/>
        </authorList>
    </citation>
    <scope>NUCLEOTIDE SEQUENCE [LARGE SCALE GENOMIC DNA]</scope>
    <source>
        <strain evidence="2 3">CGMCC 1.12700</strain>
    </source>
</reference>
<evidence type="ECO:0008006" key="4">
    <source>
        <dbReference type="Google" id="ProtNLM"/>
    </source>
</evidence>
<protein>
    <recommendedName>
        <fullName evidence="4">AAA domain-containing protein</fullName>
    </recommendedName>
</protein>
<feature type="coiled-coil region" evidence="1">
    <location>
        <begin position="271"/>
        <end position="301"/>
    </location>
</feature>
<evidence type="ECO:0000313" key="2">
    <source>
        <dbReference type="EMBL" id="PSK92221.1"/>
    </source>
</evidence>
<dbReference type="Gene3D" id="3.40.50.300">
    <property type="entry name" value="P-loop containing nucleotide triphosphate hydrolases"/>
    <property type="match status" value="1"/>
</dbReference>
<gene>
    <name evidence="2" type="ORF">B0I18_104320</name>
</gene>
<name>A0A2P8D4S0_9BACT</name>
<comment type="caution">
    <text evidence="2">The sequence shown here is derived from an EMBL/GenBank/DDBJ whole genome shotgun (WGS) entry which is preliminary data.</text>
</comment>
<proteinExistence type="predicted"/>
<sequence>MTFDFKEFVNNIHNQFVEKLSLDQTKQILDIGDQFTRDTPISTGKRLIITRIAFSGVKRTEETNSYAGDIIDYDQSVNTGINMWIADNLKGKSSIFKILKYALTGANSIKPNIKKWIHHILVNFTISDREYTIYMETKSRLKASLYNGTIDKKENIGQHESDIIFSTVSETDYQHQIQDFFFKQFAYYSLKWTQKSPQKDSTDLLEVGASWKTYFKSIFLESSDSSVMYGDQGKKVFQMLLGLELTYPINYFSVEKDKLVFEKAKRSSIPVQNATAKKEQVDRLVNRLKEINELLRISNEQSKSSMNLNSLYAEHDRLVKTLQAESQRLLTFESQISTERTALEALKEKRNRKMAESQRINKELLKTQRQIGDLEEYLEIGIFFSNLDIKQCPSCSHTVTDIKKKKAAVEKVCALCNDHVELEDTDVNKEEYQQKVENLKLILSNFQHDLEGLDHKDDQIEYDEQYNKIISLEQQKIKGADTSAISFRLEEISKIFETENGKVVLEDPTLEKLISERAVIQYQLDEKPSESGANNFDDTDIKIEVLTAAIAELNKQRYAISLSVLNRLSDLMLAEIHDMGLTSISEIEINEKFDIRYKQDGDFIGFENIAEGEQLRAKIALYLSLIQLDIEFNFGRHTRFLIIDSPAKEEADANYMAGLSLLLKTIEQRFGSQLQILIGTAERSLLGAVPQEIVTPQHEFVF</sequence>